<dbReference type="InterPro" id="IPR050476">
    <property type="entry name" value="Insect_CytP450_Detox"/>
</dbReference>
<comment type="subcellular location">
    <subcellularLocation>
        <location evidence="3">Endoplasmic reticulum membrane</location>
    </subcellularLocation>
    <subcellularLocation>
        <location evidence="2">Microsome membrane</location>
    </subcellularLocation>
</comment>
<dbReference type="InterPro" id="IPR036396">
    <property type="entry name" value="Cyt_P450_sf"/>
</dbReference>
<keyword evidence="15" id="KW-1185">Reference proteome</keyword>
<keyword evidence="10" id="KW-0408">Iron</keyword>
<dbReference type="PANTHER" id="PTHR24292:SF54">
    <property type="entry name" value="CYP9F3-RELATED"/>
    <property type="match status" value="1"/>
</dbReference>
<sequence length="135" mass="16208">NLWTISKMITLILTIISITTVFFLIWKLMKHYTYWTVRGVKQRKQTYILGDNASVFFKKESFFDMMVNLYRTFPEERYIGMYQGMLPTLLVRDPEIIKQITVKEFDHFVNHRTFIPDGIDPLWDRNLVILKGTYT</sequence>
<keyword evidence="13" id="KW-1133">Transmembrane helix</keyword>
<feature type="non-terminal residue" evidence="14">
    <location>
        <position position="135"/>
    </location>
</feature>
<keyword evidence="5" id="KW-0349">Heme</keyword>
<keyword evidence="13" id="KW-0812">Transmembrane</keyword>
<keyword evidence="12 13" id="KW-0472">Membrane</keyword>
<evidence type="ECO:0000256" key="13">
    <source>
        <dbReference type="SAM" id="Phobius"/>
    </source>
</evidence>
<dbReference type="Gene3D" id="1.10.630.10">
    <property type="entry name" value="Cytochrome P450"/>
    <property type="match status" value="1"/>
</dbReference>
<reference evidence="14 15" key="1">
    <citation type="submission" date="2015-09" db="EMBL/GenBank/DDBJ databases">
        <title>Draft genome of the scarab beetle Oryctes borbonicus.</title>
        <authorList>
            <person name="Meyer J.M."/>
            <person name="Markov G.V."/>
            <person name="Baskaran P."/>
            <person name="Herrmann M."/>
            <person name="Sommer R.J."/>
            <person name="Roedelsperger C."/>
        </authorList>
    </citation>
    <scope>NUCLEOTIDE SEQUENCE [LARGE SCALE GENOMIC DNA]</scope>
    <source>
        <strain evidence="14">OB123</strain>
        <tissue evidence="14">Whole animal</tissue>
    </source>
</reference>
<evidence type="ECO:0000313" key="14">
    <source>
        <dbReference type="EMBL" id="KRT84339.1"/>
    </source>
</evidence>
<dbReference type="PANTHER" id="PTHR24292">
    <property type="entry name" value="CYTOCHROME P450"/>
    <property type="match status" value="1"/>
</dbReference>
<comment type="cofactor">
    <cofactor evidence="1">
        <name>heme</name>
        <dbReference type="ChEBI" id="CHEBI:30413"/>
    </cofactor>
</comment>
<name>A0A0T6BAI6_9SCAR</name>
<evidence type="ECO:0000256" key="12">
    <source>
        <dbReference type="ARBA" id="ARBA00023136"/>
    </source>
</evidence>
<evidence type="ECO:0000256" key="7">
    <source>
        <dbReference type="ARBA" id="ARBA00022824"/>
    </source>
</evidence>
<protein>
    <recommendedName>
        <fullName evidence="16">Cytochrome P450</fullName>
    </recommendedName>
</protein>
<keyword evidence="9" id="KW-0560">Oxidoreductase</keyword>
<comment type="caution">
    <text evidence="14">The sequence shown here is derived from an EMBL/GenBank/DDBJ whole genome shotgun (WGS) entry which is preliminary data.</text>
</comment>
<evidence type="ECO:0000313" key="15">
    <source>
        <dbReference type="Proteomes" id="UP000051574"/>
    </source>
</evidence>
<evidence type="ECO:0000256" key="10">
    <source>
        <dbReference type="ARBA" id="ARBA00023004"/>
    </source>
</evidence>
<dbReference type="GO" id="GO:0005506">
    <property type="term" value="F:iron ion binding"/>
    <property type="evidence" value="ECO:0007669"/>
    <property type="project" value="InterPro"/>
</dbReference>
<feature type="non-terminal residue" evidence="14">
    <location>
        <position position="1"/>
    </location>
</feature>
<dbReference type="OrthoDB" id="2789670at2759"/>
<feature type="transmembrane region" description="Helical" evidence="13">
    <location>
        <begin position="6"/>
        <end position="26"/>
    </location>
</feature>
<proteinExistence type="inferred from homology"/>
<dbReference type="GO" id="GO:0004497">
    <property type="term" value="F:monooxygenase activity"/>
    <property type="evidence" value="ECO:0007669"/>
    <property type="project" value="UniProtKB-KW"/>
</dbReference>
<keyword evidence="6" id="KW-0479">Metal-binding</keyword>
<evidence type="ECO:0000256" key="1">
    <source>
        <dbReference type="ARBA" id="ARBA00001971"/>
    </source>
</evidence>
<dbReference type="SUPFAM" id="SSF48264">
    <property type="entry name" value="Cytochrome P450"/>
    <property type="match status" value="1"/>
</dbReference>
<dbReference type="GO" id="GO:0016705">
    <property type="term" value="F:oxidoreductase activity, acting on paired donors, with incorporation or reduction of molecular oxygen"/>
    <property type="evidence" value="ECO:0007669"/>
    <property type="project" value="InterPro"/>
</dbReference>
<keyword evidence="7" id="KW-0256">Endoplasmic reticulum</keyword>
<evidence type="ECO:0000256" key="2">
    <source>
        <dbReference type="ARBA" id="ARBA00004524"/>
    </source>
</evidence>
<evidence type="ECO:0000256" key="3">
    <source>
        <dbReference type="ARBA" id="ARBA00004586"/>
    </source>
</evidence>
<organism evidence="14 15">
    <name type="scientific">Oryctes borbonicus</name>
    <dbReference type="NCBI Taxonomy" id="1629725"/>
    <lineage>
        <taxon>Eukaryota</taxon>
        <taxon>Metazoa</taxon>
        <taxon>Ecdysozoa</taxon>
        <taxon>Arthropoda</taxon>
        <taxon>Hexapoda</taxon>
        <taxon>Insecta</taxon>
        <taxon>Pterygota</taxon>
        <taxon>Neoptera</taxon>
        <taxon>Endopterygota</taxon>
        <taxon>Coleoptera</taxon>
        <taxon>Polyphaga</taxon>
        <taxon>Scarabaeiformia</taxon>
        <taxon>Scarabaeidae</taxon>
        <taxon>Dynastinae</taxon>
        <taxon>Oryctes</taxon>
    </lineage>
</organism>
<gene>
    <name evidence="14" type="ORF">AMK59_1315</name>
</gene>
<comment type="similarity">
    <text evidence="4">Belongs to the cytochrome P450 family.</text>
</comment>
<dbReference type="GO" id="GO:0005789">
    <property type="term" value="C:endoplasmic reticulum membrane"/>
    <property type="evidence" value="ECO:0007669"/>
    <property type="project" value="UniProtKB-SubCell"/>
</dbReference>
<dbReference type="Proteomes" id="UP000051574">
    <property type="component" value="Unassembled WGS sequence"/>
</dbReference>
<dbReference type="AlphaFoldDB" id="A0A0T6BAI6"/>
<evidence type="ECO:0000256" key="4">
    <source>
        <dbReference type="ARBA" id="ARBA00010617"/>
    </source>
</evidence>
<evidence type="ECO:0000256" key="8">
    <source>
        <dbReference type="ARBA" id="ARBA00022848"/>
    </source>
</evidence>
<evidence type="ECO:0000256" key="5">
    <source>
        <dbReference type="ARBA" id="ARBA00022617"/>
    </source>
</evidence>
<keyword evidence="11" id="KW-0503">Monooxygenase</keyword>
<evidence type="ECO:0000256" key="6">
    <source>
        <dbReference type="ARBA" id="ARBA00022723"/>
    </source>
</evidence>
<evidence type="ECO:0000256" key="11">
    <source>
        <dbReference type="ARBA" id="ARBA00023033"/>
    </source>
</evidence>
<evidence type="ECO:0000256" key="9">
    <source>
        <dbReference type="ARBA" id="ARBA00023002"/>
    </source>
</evidence>
<dbReference type="GO" id="GO:0020037">
    <property type="term" value="F:heme binding"/>
    <property type="evidence" value="ECO:0007669"/>
    <property type="project" value="InterPro"/>
</dbReference>
<evidence type="ECO:0008006" key="16">
    <source>
        <dbReference type="Google" id="ProtNLM"/>
    </source>
</evidence>
<accession>A0A0T6BAI6</accession>
<keyword evidence="8" id="KW-0492">Microsome</keyword>
<dbReference type="EMBL" id="LJIG01002601">
    <property type="protein sequence ID" value="KRT84339.1"/>
    <property type="molecule type" value="Genomic_DNA"/>
</dbReference>